<keyword evidence="1" id="KW-0472">Membrane</keyword>
<protein>
    <submittedName>
        <fullName evidence="2">Uncharacterized protein</fullName>
    </submittedName>
</protein>
<sequence>MKRFKKKTKEEGIVMIQLNMRSSDTRVLLLRTDPLGIKFWAINERTALNIGRGFMRRESDARSLAALLCHGPVVASVASHFVCIIKAIVMLCSTIRRFCKKRTKCTRLNEIPIHDTQSPRNDLNSKRVAFMFNFVMKFLKISIHFIFCFRKWPGGGNYSNNNCFICLIFQNQNLTDA</sequence>
<dbReference type="EMBL" id="HBUF01230230">
    <property type="protein sequence ID" value="CAG6673074.1"/>
    <property type="molecule type" value="Transcribed_RNA"/>
</dbReference>
<reference evidence="2" key="1">
    <citation type="submission" date="2021-05" db="EMBL/GenBank/DDBJ databases">
        <authorList>
            <person name="Alioto T."/>
            <person name="Alioto T."/>
            <person name="Gomez Garrido J."/>
        </authorList>
    </citation>
    <scope>NUCLEOTIDE SEQUENCE</scope>
</reference>
<dbReference type="AlphaFoldDB" id="A0A8D8SNJ7"/>
<evidence type="ECO:0000256" key="1">
    <source>
        <dbReference type="SAM" id="Phobius"/>
    </source>
</evidence>
<keyword evidence="1" id="KW-1133">Transmembrane helix</keyword>
<organism evidence="2">
    <name type="scientific">Cacopsylla melanoneura</name>
    <dbReference type="NCBI Taxonomy" id="428564"/>
    <lineage>
        <taxon>Eukaryota</taxon>
        <taxon>Metazoa</taxon>
        <taxon>Ecdysozoa</taxon>
        <taxon>Arthropoda</taxon>
        <taxon>Hexapoda</taxon>
        <taxon>Insecta</taxon>
        <taxon>Pterygota</taxon>
        <taxon>Neoptera</taxon>
        <taxon>Paraneoptera</taxon>
        <taxon>Hemiptera</taxon>
        <taxon>Sternorrhyncha</taxon>
        <taxon>Psylloidea</taxon>
        <taxon>Psyllidae</taxon>
        <taxon>Psyllinae</taxon>
        <taxon>Cacopsylla</taxon>
    </lineage>
</organism>
<evidence type="ECO:0000313" key="2">
    <source>
        <dbReference type="EMBL" id="CAG6673074.1"/>
    </source>
</evidence>
<feature type="transmembrane region" description="Helical" evidence="1">
    <location>
        <begin position="64"/>
        <end position="88"/>
    </location>
</feature>
<keyword evidence="1" id="KW-0812">Transmembrane</keyword>
<proteinExistence type="predicted"/>
<accession>A0A8D8SNJ7</accession>
<name>A0A8D8SNJ7_9HEMI</name>